<evidence type="ECO:0000259" key="1">
    <source>
        <dbReference type="Pfam" id="PF24722"/>
    </source>
</evidence>
<gene>
    <name evidence="2" type="ORF">Shyd_85740</name>
</gene>
<accession>A0ABQ3PQA4</accession>
<dbReference type="RefSeq" id="WP_190226442.1">
    <property type="nucleotide sequence ID" value="NZ_BNBS01000193.1"/>
</dbReference>
<proteinExistence type="predicted"/>
<dbReference type="InterPro" id="IPR056091">
    <property type="entry name" value="DUF7674"/>
</dbReference>
<evidence type="ECO:0000313" key="3">
    <source>
        <dbReference type="Proteomes" id="UP001052739"/>
    </source>
</evidence>
<feature type="domain" description="DUF7674" evidence="1">
    <location>
        <begin position="11"/>
        <end position="120"/>
    </location>
</feature>
<organism evidence="2 3">
    <name type="scientific">Streptomyces hydrogenans</name>
    <dbReference type="NCBI Taxonomy" id="1873719"/>
    <lineage>
        <taxon>Bacteria</taxon>
        <taxon>Bacillati</taxon>
        <taxon>Actinomycetota</taxon>
        <taxon>Actinomycetes</taxon>
        <taxon>Kitasatosporales</taxon>
        <taxon>Streptomycetaceae</taxon>
        <taxon>Streptomyces</taxon>
    </lineage>
</organism>
<name>A0ABQ3PQA4_9ACTN</name>
<dbReference type="EMBL" id="BNDW01000117">
    <property type="protein sequence ID" value="GHI27203.1"/>
    <property type="molecule type" value="Genomic_DNA"/>
</dbReference>
<protein>
    <recommendedName>
        <fullName evidence="1">DUF7674 domain-containing protein</fullName>
    </recommendedName>
</protein>
<comment type="caution">
    <text evidence="2">The sequence shown here is derived from an EMBL/GenBank/DDBJ whole genome shotgun (WGS) entry which is preliminary data.</text>
</comment>
<dbReference type="Pfam" id="PF24722">
    <property type="entry name" value="DUF7674"/>
    <property type="match status" value="1"/>
</dbReference>
<evidence type="ECO:0000313" key="2">
    <source>
        <dbReference type="EMBL" id="GHI27203.1"/>
    </source>
</evidence>
<dbReference type="Proteomes" id="UP001052739">
    <property type="component" value="Unassembled WGS sequence"/>
</dbReference>
<reference evidence="2" key="1">
    <citation type="submission" date="2024-05" db="EMBL/GenBank/DDBJ databases">
        <title>Whole genome shotgun sequence of Streptomyces hydrogenans NBRC 13475.</title>
        <authorList>
            <person name="Komaki H."/>
            <person name="Tamura T."/>
        </authorList>
    </citation>
    <scope>NUCLEOTIDE SEQUENCE</scope>
    <source>
        <strain evidence="2">NBRC 13475</strain>
    </source>
</reference>
<sequence>MMADADSFLTLLVDRIPEARPFVEEKYELGAGEAPPEKDTDTDLYANLLDLFTRAVLQPALAEERLDEDLLRRCFDLVEEMYETPGIFVQGAVYWQVLEYLLESPGYLATAIPFLKGESRDGVSSMLKDYAVKGYEHGLPPLSG</sequence>
<keyword evidence="3" id="KW-1185">Reference proteome</keyword>